<dbReference type="Gene3D" id="6.10.250.1710">
    <property type="match status" value="1"/>
</dbReference>
<dbReference type="EMBL" id="GGYP01001065">
    <property type="protein sequence ID" value="MDE45836.1"/>
    <property type="molecule type" value="Transcribed_RNA"/>
</dbReference>
<comment type="subcellular location">
    <subcellularLocation>
        <location evidence="1">Endosome</location>
    </subcellularLocation>
</comment>
<dbReference type="GO" id="GO:0032511">
    <property type="term" value="P:late endosome to vacuole transport via multivesicular body sorting pathway"/>
    <property type="evidence" value="ECO:0007669"/>
    <property type="project" value="TreeGrafter"/>
</dbReference>
<dbReference type="GO" id="GO:0009898">
    <property type="term" value="C:cytoplasmic side of plasma membrane"/>
    <property type="evidence" value="ECO:0007669"/>
    <property type="project" value="TreeGrafter"/>
</dbReference>
<dbReference type="PANTHER" id="PTHR22761:SF10">
    <property type="entry name" value="GH13992P"/>
    <property type="match status" value="1"/>
</dbReference>
<name>A0A6G1S5Q1_9ACAR</name>
<reference evidence="6" key="1">
    <citation type="submission" date="2018-10" db="EMBL/GenBank/DDBJ databases">
        <title>Transcriptome assembly of Aceria tosichella (Wheat curl mite) Type 2.</title>
        <authorList>
            <person name="Scully E.D."/>
            <person name="Geib S.M."/>
            <person name="Palmer N.A."/>
            <person name="Gupta A.K."/>
            <person name="Sarath G."/>
            <person name="Tatineni S."/>
        </authorList>
    </citation>
    <scope>NUCLEOTIDE SEQUENCE</scope>
    <source>
        <strain evidence="6">LincolnNE</strain>
    </source>
</reference>
<organism evidence="6">
    <name type="scientific">Aceria tosichella</name>
    <name type="common">wheat curl mite</name>
    <dbReference type="NCBI Taxonomy" id="561515"/>
    <lineage>
        <taxon>Eukaryota</taxon>
        <taxon>Metazoa</taxon>
        <taxon>Ecdysozoa</taxon>
        <taxon>Arthropoda</taxon>
        <taxon>Chelicerata</taxon>
        <taxon>Arachnida</taxon>
        <taxon>Acari</taxon>
        <taxon>Acariformes</taxon>
        <taxon>Trombidiformes</taxon>
        <taxon>Prostigmata</taxon>
        <taxon>Eupodina</taxon>
        <taxon>Eriophyoidea</taxon>
        <taxon>Eriophyidae</taxon>
        <taxon>Eriophyinae</taxon>
        <taxon>Aceriini</taxon>
        <taxon>Aceria</taxon>
    </lineage>
</organism>
<dbReference type="Gene3D" id="1.10.287.1060">
    <property type="entry name" value="ESAT-6-like"/>
    <property type="match status" value="1"/>
</dbReference>
<dbReference type="Pfam" id="PF03357">
    <property type="entry name" value="Snf7"/>
    <property type="match status" value="1"/>
</dbReference>
<keyword evidence="4" id="KW-0175">Coiled coil</keyword>
<evidence type="ECO:0000256" key="1">
    <source>
        <dbReference type="ARBA" id="ARBA00004177"/>
    </source>
</evidence>
<evidence type="ECO:0000256" key="3">
    <source>
        <dbReference type="ARBA" id="ARBA00022753"/>
    </source>
</evidence>
<evidence type="ECO:0000313" key="6">
    <source>
        <dbReference type="EMBL" id="MDE45836.1"/>
    </source>
</evidence>
<dbReference type="GO" id="GO:0005771">
    <property type="term" value="C:multivesicular body"/>
    <property type="evidence" value="ECO:0007669"/>
    <property type="project" value="TreeGrafter"/>
</dbReference>
<feature type="compositionally biased region" description="Polar residues" evidence="5">
    <location>
        <begin position="189"/>
        <end position="201"/>
    </location>
</feature>
<dbReference type="GO" id="GO:0006900">
    <property type="term" value="P:vesicle budding from membrane"/>
    <property type="evidence" value="ECO:0007669"/>
    <property type="project" value="TreeGrafter"/>
</dbReference>
<comment type="similarity">
    <text evidence="2">Belongs to the SNF7 family.</text>
</comment>
<keyword evidence="3" id="KW-0967">Endosome</keyword>
<sequence length="222" mass="25007">MMSFLKNIFGGGSAPKRPEETASQGLEKLSEQADMLKKRIEHIEAQIQEQEEIAKKYATTNKTRALAALKKKKQLQDNRAKAEGTLDNIENQKDMLENASSNAAILKTMAHTAQIVKKQHDNLDINKVEDIVDDIREQKEISEEIANILSQNTVKQHDDDELLKELQELQQEEIDKKLLDTNKDILPSVPTQLPAQPSAVPSSSKKDEEELDELKKWASAAQ</sequence>
<evidence type="ECO:0000256" key="4">
    <source>
        <dbReference type="SAM" id="Coils"/>
    </source>
</evidence>
<accession>A0A6G1S5Q1</accession>
<feature type="region of interest" description="Disordered" evidence="5">
    <location>
        <begin position="181"/>
        <end position="222"/>
    </location>
</feature>
<feature type="coiled-coil region" evidence="4">
    <location>
        <begin position="19"/>
        <end position="109"/>
    </location>
</feature>
<evidence type="ECO:0000256" key="2">
    <source>
        <dbReference type="ARBA" id="ARBA00006190"/>
    </source>
</evidence>
<gene>
    <name evidence="6" type="primary">CHMP4C</name>
    <name evidence="6" type="ORF">g.12949</name>
</gene>
<dbReference type="InterPro" id="IPR005024">
    <property type="entry name" value="Snf7_fam"/>
</dbReference>
<evidence type="ECO:0000256" key="5">
    <source>
        <dbReference type="SAM" id="MobiDB-lite"/>
    </source>
</evidence>
<dbReference type="PANTHER" id="PTHR22761">
    <property type="entry name" value="CHARGED MULTIVESICULAR BODY PROTEIN"/>
    <property type="match status" value="1"/>
</dbReference>
<feature type="compositionally biased region" description="Basic and acidic residues" evidence="5">
    <location>
        <begin position="204"/>
        <end position="216"/>
    </location>
</feature>
<dbReference type="AlphaFoldDB" id="A0A6G1S5Q1"/>
<protein>
    <submittedName>
        <fullName evidence="6">Charged multivesicular body protein 4c</fullName>
    </submittedName>
</protein>
<proteinExistence type="inferred from homology"/>
<dbReference type="GO" id="GO:0000815">
    <property type="term" value="C:ESCRT III complex"/>
    <property type="evidence" value="ECO:0007669"/>
    <property type="project" value="TreeGrafter"/>
</dbReference>